<dbReference type="Gene3D" id="6.10.140.2220">
    <property type="match status" value="1"/>
</dbReference>
<dbReference type="InterPro" id="IPR002893">
    <property type="entry name" value="Znf_MYND"/>
</dbReference>
<dbReference type="SUPFAM" id="SSF144232">
    <property type="entry name" value="HIT/MYND zinc finger-like"/>
    <property type="match status" value="1"/>
</dbReference>
<dbReference type="Pfam" id="PF01753">
    <property type="entry name" value="zf-MYND"/>
    <property type="match status" value="1"/>
</dbReference>
<evidence type="ECO:0000256" key="9">
    <source>
        <dbReference type="PROSITE-ProRule" id="PRU00134"/>
    </source>
</evidence>
<dbReference type="InterPro" id="IPR024119">
    <property type="entry name" value="TF_DEAF-1"/>
</dbReference>
<evidence type="ECO:0000313" key="13">
    <source>
        <dbReference type="EMBL" id="CAF4748422.1"/>
    </source>
</evidence>
<evidence type="ECO:0000259" key="12">
    <source>
        <dbReference type="PROSITE" id="PS50865"/>
    </source>
</evidence>
<dbReference type="FunFam" id="3.10.390.10:FF:000004">
    <property type="entry name" value="Deformed epidermal autoregulatory factor 1"/>
    <property type="match status" value="1"/>
</dbReference>
<dbReference type="AlphaFoldDB" id="A0A821LAS5"/>
<dbReference type="GO" id="GO:0000981">
    <property type="term" value="F:DNA-binding transcription factor activity, RNA polymerase II-specific"/>
    <property type="evidence" value="ECO:0007669"/>
    <property type="project" value="TreeGrafter"/>
</dbReference>
<dbReference type="EMBL" id="CAJOBZ010000001">
    <property type="protein sequence ID" value="CAF4748422.1"/>
    <property type="molecule type" value="Genomic_DNA"/>
</dbReference>
<evidence type="ECO:0000256" key="6">
    <source>
        <dbReference type="ARBA" id="ARBA00023125"/>
    </source>
</evidence>
<dbReference type="OrthoDB" id="437457at2759"/>
<dbReference type="PROSITE" id="PS50865">
    <property type="entry name" value="ZF_MYND_2"/>
    <property type="match status" value="1"/>
</dbReference>
<dbReference type="Proteomes" id="UP000663880">
    <property type="component" value="Unassembled WGS sequence"/>
</dbReference>
<feature type="domain" description="SAND" evidence="11">
    <location>
        <begin position="144"/>
        <end position="224"/>
    </location>
</feature>
<evidence type="ECO:0000256" key="1">
    <source>
        <dbReference type="ARBA" id="ARBA00022553"/>
    </source>
</evidence>
<dbReference type="InterPro" id="IPR000770">
    <property type="entry name" value="SAND_dom"/>
</dbReference>
<dbReference type="PANTHER" id="PTHR10237">
    <property type="entry name" value="DEFORMED EPIDERMAL AUTOREGULATORY FACTOR 1 HOMOLOG SUPPRESSIN"/>
    <property type="match status" value="1"/>
</dbReference>
<keyword evidence="6" id="KW-0238">DNA-binding</keyword>
<dbReference type="SUPFAM" id="SSF63763">
    <property type="entry name" value="SAND domain-like"/>
    <property type="match status" value="1"/>
</dbReference>
<proteinExistence type="predicted"/>
<dbReference type="Gene3D" id="3.10.390.10">
    <property type="entry name" value="SAND domain-like"/>
    <property type="match status" value="1"/>
</dbReference>
<protein>
    <recommendedName>
        <fullName evidence="15">Deformed epidermal autoregulatory factor 1</fullName>
    </recommendedName>
</protein>
<keyword evidence="14" id="KW-1185">Reference proteome</keyword>
<feature type="region of interest" description="Disordered" evidence="10">
    <location>
        <begin position="253"/>
        <end position="288"/>
    </location>
</feature>
<evidence type="ECO:0000256" key="4">
    <source>
        <dbReference type="ARBA" id="ARBA00022833"/>
    </source>
</evidence>
<evidence type="ECO:0000256" key="3">
    <source>
        <dbReference type="ARBA" id="ARBA00022771"/>
    </source>
</evidence>
<dbReference type="PROSITE" id="PS01360">
    <property type="entry name" value="ZF_MYND_1"/>
    <property type="match status" value="1"/>
</dbReference>
<evidence type="ECO:0000256" key="8">
    <source>
        <dbReference type="ARBA" id="ARBA00023242"/>
    </source>
</evidence>
<reference evidence="13" key="1">
    <citation type="submission" date="2021-02" db="EMBL/GenBank/DDBJ databases">
        <authorList>
            <person name="Steward A R."/>
        </authorList>
    </citation>
    <scope>NUCLEOTIDE SEQUENCE</scope>
</reference>
<dbReference type="PROSITE" id="PS50864">
    <property type="entry name" value="SAND"/>
    <property type="match status" value="1"/>
</dbReference>
<evidence type="ECO:0000256" key="2">
    <source>
        <dbReference type="ARBA" id="ARBA00022723"/>
    </source>
</evidence>
<keyword evidence="1" id="KW-0597">Phosphoprotein</keyword>
<keyword evidence="8" id="KW-0539">Nucleus</keyword>
<dbReference type="InterPro" id="IPR010919">
    <property type="entry name" value="SAND-like_dom_sf"/>
</dbReference>
<name>A0A821LAS5_9NEOP</name>
<sequence length="455" mass="50044">MAAERSSENVVMPTSTETTEGDPLSASTEHDSVPSDVSNVTIKRGIKSSRFTNDTSYITSPASLQVGTLVPGTSFNVIAPDQLPHFKPMLCVDNGFISSSSLAEDIKTTHIVIQESDLPNPQESKHINSNTNSSISGTSSSNQSWTETANMPVIPIRCKNTSAELHKSKLGSGGRGKCIKYCSEWYTPSEFEALCGRASSKDWKRSIRFGGKSLQVLIEEGILTPHAASCTCGACCDDLTATGPVRLFIPYKRKKRSPQDDIQTKTNRLRSKGKHEPEKPDIDMCHNSNSKETWQSIAEELESTSDYDLLASDPTPDTIAIPALKEIEVPTTSSVMKRMDDIVDIFLKLSQELKQCVEDIHSINKSQLERLEHVKASELLATSVEAQVEDEFAPNTVEASSKKCANCNRAASAECSLCRRTLYCSTFCQKKDWAVHQIECLRDVPTMLIVESQPQ</sequence>
<keyword evidence="3 9" id="KW-0863">Zinc-finger</keyword>
<feature type="compositionally biased region" description="Low complexity" evidence="10">
    <location>
        <begin position="127"/>
        <end position="144"/>
    </location>
</feature>
<feature type="compositionally biased region" description="Polar residues" evidence="10">
    <location>
        <begin position="8"/>
        <end position="18"/>
    </location>
</feature>
<evidence type="ECO:0000256" key="7">
    <source>
        <dbReference type="ARBA" id="ARBA00023163"/>
    </source>
</evidence>
<dbReference type="PANTHER" id="PTHR10237:SF1">
    <property type="entry name" value="DEFORMED EPIDERMAL AUTOREGULATORY FACTOR 1 HOMOLOG"/>
    <property type="match status" value="1"/>
</dbReference>
<feature type="region of interest" description="Disordered" evidence="10">
    <location>
        <begin position="116"/>
        <end position="144"/>
    </location>
</feature>
<dbReference type="SMART" id="SM00258">
    <property type="entry name" value="SAND"/>
    <property type="match status" value="1"/>
</dbReference>
<keyword evidence="2" id="KW-0479">Metal-binding</keyword>
<dbReference type="Pfam" id="PF01342">
    <property type="entry name" value="SAND"/>
    <property type="match status" value="1"/>
</dbReference>
<comment type="caution">
    <text evidence="13">The sequence shown here is derived from an EMBL/GenBank/DDBJ whole genome shotgun (WGS) entry which is preliminary data.</text>
</comment>
<evidence type="ECO:0008006" key="15">
    <source>
        <dbReference type="Google" id="ProtNLM"/>
    </source>
</evidence>
<keyword evidence="4" id="KW-0862">Zinc</keyword>
<dbReference type="GO" id="GO:0005634">
    <property type="term" value="C:nucleus"/>
    <property type="evidence" value="ECO:0007669"/>
    <property type="project" value="TreeGrafter"/>
</dbReference>
<feature type="domain" description="MYND-type" evidence="12">
    <location>
        <begin position="404"/>
        <end position="440"/>
    </location>
</feature>
<keyword evidence="5" id="KW-0805">Transcription regulation</keyword>
<accession>A0A821LAS5</accession>
<evidence type="ECO:0000256" key="5">
    <source>
        <dbReference type="ARBA" id="ARBA00023015"/>
    </source>
</evidence>
<gene>
    <name evidence="13" type="ORF">PMACD_LOCUS513</name>
</gene>
<feature type="region of interest" description="Disordered" evidence="10">
    <location>
        <begin position="1"/>
        <end position="36"/>
    </location>
</feature>
<dbReference type="GO" id="GO:0003677">
    <property type="term" value="F:DNA binding"/>
    <property type="evidence" value="ECO:0007669"/>
    <property type="project" value="UniProtKB-KW"/>
</dbReference>
<evidence type="ECO:0000313" key="14">
    <source>
        <dbReference type="Proteomes" id="UP000663880"/>
    </source>
</evidence>
<organism evidence="13 14">
    <name type="scientific">Pieris macdunnoughi</name>
    <dbReference type="NCBI Taxonomy" id="345717"/>
    <lineage>
        <taxon>Eukaryota</taxon>
        <taxon>Metazoa</taxon>
        <taxon>Ecdysozoa</taxon>
        <taxon>Arthropoda</taxon>
        <taxon>Hexapoda</taxon>
        <taxon>Insecta</taxon>
        <taxon>Pterygota</taxon>
        <taxon>Neoptera</taxon>
        <taxon>Endopterygota</taxon>
        <taxon>Lepidoptera</taxon>
        <taxon>Glossata</taxon>
        <taxon>Ditrysia</taxon>
        <taxon>Papilionoidea</taxon>
        <taxon>Pieridae</taxon>
        <taxon>Pierinae</taxon>
        <taxon>Pieris</taxon>
    </lineage>
</organism>
<keyword evidence="7" id="KW-0804">Transcription</keyword>
<evidence type="ECO:0000256" key="10">
    <source>
        <dbReference type="SAM" id="MobiDB-lite"/>
    </source>
</evidence>
<feature type="compositionally biased region" description="Basic and acidic residues" evidence="10">
    <location>
        <begin position="274"/>
        <end position="284"/>
    </location>
</feature>
<dbReference type="GO" id="GO:0008270">
    <property type="term" value="F:zinc ion binding"/>
    <property type="evidence" value="ECO:0007669"/>
    <property type="project" value="UniProtKB-KW"/>
</dbReference>
<evidence type="ECO:0000259" key="11">
    <source>
        <dbReference type="PROSITE" id="PS50864"/>
    </source>
</evidence>